<evidence type="ECO:0000256" key="2">
    <source>
        <dbReference type="ARBA" id="ARBA00010790"/>
    </source>
</evidence>
<name>A0A6G8ZZZ4_9BRAD</name>
<evidence type="ECO:0000256" key="4">
    <source>
        <dbReference type="ARBA" id="ARBA00022827"/>
    </source>
</evidence>
<dbReference type="GO" id="GO:0016614">
    <property type="term" value="F:oxidoreductase activity, acting on CH-OH group of donors"/>
    <property type="evidence" value="ECO:0007669"/>
    <property type="project" value="InterPro"/>
</dbReference>
<keyword evidence="4" id="KW-0274">FAD</keyword>
<evidence type="ECO:0000256" key="1">
    <source>
        <dbReference type="ARBA" id="ARBA00001974"/>
    </source>
</evidence>
<dbReference type="SUPFAM" id="SSF51905">
    <property type="entry name" value="FAD/NAD(P)-binding domain"/>
    <property type="match status" value="1"/>
</dbReference>
<dbReference type="Pfam" id="PF05199">
    <property type="entry name" value="GMC_oxred_C"/>
    <property type="match status" value="1"/>
</dbReference>
<evidence type="ECO:0000313" key="7">
    <source>
        <dbReference type="EMBL" id="QIP05533.1"/>
    </source>
</evidence>
<dbReference type="InterPro" id="IPR051473">
    <property type="entry name" value="P2Ox-like"/>
</dbReference>
<dbReference type="SUPFAM" id="SSF54373">
    <property type="entry name" value="FAD-linked reductases, C-terminal domain"/>
    <property type="match status" value="1"/>
</dbReference>
<dbReference type="PANTHER" id="PTHR42784:SF1">
    <property type="entry name" value="PYRANOSE 2-OXIDASE"/>
    <property type="match status" value="1"/>
</dbReference>
<comment type="cofactor">
    <cofactor evidence="1">
        <name>FAD</name>
        <dbReference type="ChEBI" id="CHEBI:57692"/>
    </cofactor>
</comment>
<keyword evidence="5" id="KW-0560">Oxidoreductase</keyword>
<evidence type="ECO:0000313" key="8">
    <source>
        <dbReference type="Proteomes" id="UP000500895"/>
    </source>
</evidence>
<dbReference type="AlphaFoldDB" id="A0A6G8ZZZ4"/>
<dbReference type="RefSeq" id="WP_166466873.1">
    <property type="nucleotide sequence ID" value="NZ_CP050066.2"/>
</dbReference>
<dbReference type="InterPro" id="IPR036188">
    <property type="entry name" value="FAD/NAD-bd_sf"/>
</dbReference>
<gene>
    <name evidence="7" type="ORF">HAV00_04370</name>
</gene>
<evidence type="ECO:0000256" key="3">
    <source>
        <dbReference type="ARBA" id="ARBA00022630"/>
    </source>
</evidence>
<evidence type="ECO:0000259" key="6">
    <source>
        <dbReference type="Pfam" id="PF05199"/>
    </source>
</evidence>
<evidence type="ECO:0000256" key="5">
    <source>
        <dbReference type="ARBA" id="ARBA00023002"/>
    </source>
</evidence>
<dbReference type="Gene3D" id="3.50.50.60">
    <property type="entry name" value="FAD/NAD(P)-binding domain"/>
    <property type="match status" value="2"/>
</dbReference>
<dbReference type="InterPro" id="IPR007867">
    <property type="entry name" value="GMC_OxRtase_C"/>
</dbReference>
<reference evidence="7 8" key="1">
    <citation type="journal article" date="2020" name="Int. J. Syst. Evol. Microbiol.">
        <title>Description and complete genome sequences of Bradyrhizobium symbiodeficiens sp. nov., a non-symbiotic bacterium associated with legumes native to Canada.</title>
        <authorList>
            <person name="Bromfield E.S.P."/>
            <person name="Cloutier S."/>
            <person name="Nguyen H.D.T."/>
        </authorList>
    </citation>
    <scope>NUCLEOTIDE SEQUENCE [LARGE SCALE GENOMIC DNA]</scope>
    <source>
        <strain evidence="7 8">101S1MB</strain>
    </source>
</reference>
<dbReference type="PANTHER" id="PTHR42784">
    <property type="entry name" value="PYRANOSE 2-OXIDASE"/>
    <property type="match status" value="1"/>
</dbReference>
<feature type="domain" description="Glucose-methanol-choline oxidoreductase C-terminal" evidence="6">
    <location>
        <begin position="406"/>
        <end position="525"/>
    </location>
</feature>
<dbReference type="Pfam" id="PF13450">
    <property type="entry name" value="NAD_binding_8"/>
    <property type="match status" value="1"/>
</dbReference>
<organism evidence="7 8">
    <name type="scientific">Bradyrhizobium symbiodeficiens</name>
    <dbReference type="NCBI Taxonomy" id="1404367"/>
    <lineage>
        <taxon>Bacteria</taxon>
        <taxon>Pseudomonadati</taxon>
        <taxon>Pseudomonadota</taxon>
        <taxon>Alphaproteobacteria</taxon>
        <taxon>Hyphomicrobiales</taxon>
        <taxon>Nitrobacteraceae</taxon>
        <taxon>Bradyrhizobium</taxon>
    </lineage>
</organism>
<sequence>MMNNSISAMSSDTGSDTLSAAGDHDAIVVGGGATGGLAATLLTEAGLRVLLLDAGPPPSLFRAPIRQLTGKLVRQLSTPQSMRLMPGPLIPIAQRGLRRLARGRQWIQSQCYAWERSPDLFVDDVDCPYVTAAGKPFNWVRVRALGGRVGVPGHGRQYYRLGPDDFDPPDGLSASWPLRPGELDPWYDLVERRLGLVGRRDGLPWLPDSEIAHEVTLTPAEVALRDRIVHQWPAANVIPGRNAPPLRSLAAAAESGRLHCRRGAIASKVHVDGQGNVCGVSWIDHRTGVEQRSSAPLVFLCASALESTRLLLLSRTPAHPEGLGGKSGVLGRYLMDHVSVTADGTAPMAPDSLSVEDGRCLFLPRFDARNSGGPPRGRGFGVQLFQFPVAGGRSYVVAGSFAEMLPRRENRVTLDPSRRDAWGIPVLAIDCAYGDAEMGRGRDQTAALRELARIAQVDLNSIDESPRPPGSAFHECGTARMGRDPAESVLDANNECWDARGLYVTDGACFPSQGYQNPTLTMLALTARACRHALTKSGRDLSVTNTAPD</sequence>
<dbReference type="Proteomes" id="UP000500895">
    <property type="component" value="Chromosome"/>
</dbReference>
<protein>
    <submittedName>
        <fullName evidence="7">GMC family oxidoreductase</fullName>
    </submittedName>
</protein>
<keyword evidence="3" id="KW-0285">Flavoprotein</keyword>
<proteinExistence type="inferred from homology"/>
<dbReference type="EMBL" id="CP050066">
    <property type="protein sequence ID" value="QIP05533.1"/>
    <property type="molecule type" value="Genomic_DNA"/>
</dbReference>
<accession>A0A6G8ZZZ4</accession>
<comment type="similarity">
    <text evidence="2">Belongs to the GMC oxidoreductase family.</text>
</comment>